<dbReference type="PROSITE" id="PS01124">
    <property type="entry name" value="HTH_ARAC_FAMILY_2"/>
    <property type="match status" value="1"/>
</dbReference>
<evidence type="ECO:0000256" key="2">
    <source>
        <dbReference type="ARBA" id="ARBA00008814"/>
    </source>
</evidence>
<name>A0ABM9BNI8_9BACL</name>
<evidence type="ECO:0000256" key="3">
    <source>
        <dbReference type="ARBA" id="ARBA00022448"/>
    </source>
</evidence>
<comment type="subcellular location">
    <subcellularLocation>
        <location evidence="1">Cell envelope</location>
    </subcellularLocation>
</comment>
<dbReference type="InterPro" id="IPR003313">
    <property type="entry name" value="AraC-bd"/>
</dbReference>
<evidence type="ECO:0000256" key="5">
    <source>
        <dbReference type="ARBA" id="ARBA00023015"/>
    </source>
</evidence>
<protein>
    <submittedName>
        <fullName evidence="10">HTH-type transcriptional activator RhaS</fullName>
    </submittedName>
</protein>
<dbReference type="SUPFAM" id="SSF51215">
    <property type="entry name" value="Regulatory protein AraC"/>
    <property type="match status" value="1"/>
</dbReference>
<keyword evidence="3" id="KW-0813">Transport</keyword>
<dbReference type="EMBL" id="CAKMMF010000001">
    <property type="protein sequence ID" value="CAH1190186.1"/>
    <property type="molecule type" value="Genomic_DNA"/>
</dbReference>
<dbReference type="Gene3D" id="1.10.10.60">
    <property type="entry name" value="Homeodomain-like"/>
    <property type="match status" value="2"/>
</dbReference>
<accession>A0ABM9BNI8</accession>
<evidence type="ECO:0000313" key="10">
    <source>
        <dbReference type="EMBL" id="CAH1190186.1"/>
    </source>
</evidence>
<dbReference type="InterPro" id="IPR037923">
    <property type="entry name" value="HTH-like"/>
</dbReference>
<dbReference type="PROSITE" id="PS00041">
    <property type="entry name" value="HTH_ARAC_FAMILY_1"/>
    <property type="match status" value="1"/>
</dbReference>
<dbReference type="Proteomes" id="UP000838686">
    <property type="component" value="Unassembled WGS sequence"/>
</dbReference>
<feature type="domain" description="Fe/B12 periplasmic-binding" evidence="9">
    <location>
        <begin position="272"/>
        <end position="530"/>
    </location>
</feature>
<dbReference type="InterPro" id="IPR051313">
    <property type="entry name" value="Bact_iron-sidero_bind"/>
</dbReference>
<dbReference type="PROSITE" id="PS50983">
    <property type="entry name" value="FE_B12_PBP"/>
    <property type="match status" value="1"/>
</dbReference>
<evidence type="ECO:0000256" key="6">
    <source>
        <dbReference type="ARBA" id="ARBA00023125"/>
    </source>
</evidence>
<evidence type="ECO:0000313" key="11">
    <source>
        <dbReference type="Proteomes" id="UP000838686"/>
    </source>
</evidence>
<keyword evidence="7" id="KW-0804">Transcription</keyword>
<reference evidence="10" key="1">
    <citation type="submission" date="2022-01" db="EMBL/GenBank/DDBJ databases">
        <authorList>
            <person name="Criscuolo A."/>
        </authorList>
    </citation>
    <scope>NUCLEOTIDE SEQUENCE</scope>
    <source>
        <strain evidence="10">CIP111893</strain>
    </source>
</reference>
<dbReference type="InterPro" id="IPR009057">
    <property type="entry name" value="Homeodomain-like_sf"/>
</dbReference>
<organism evidence="10 11">
    <name type="scientific">Paenibacillus plantiphilus</name>
    <dbReference type="NCBI Taxonomy" id="2905650"/>
    <lineage>
        <taxon>Bacteria</taxon>
        <taxon>Bacillati</taxon>
        <taxon>Bacillota</taxon>
        <taxon>Bacilli</taxon>
        <taxon>Bacillales</taxon>
        <taxon>Paenibacillaceae</taxon>
        <taxon>Paenibacillus</taxon>
    </lineage>
</organism>
<dbReference type="Pfam" id="PF12833">
    <property type="entry name" value="HTH_18"/>
    <property type="match status" value="1"/>
</dbReference>
<dbReference type="RefSeq" id="WP_236338424.1">
    <property type="nucleotide sequence ID" value="NZ_CAKMMF010000001.1"/>
</dbReference>
<dbReference type="InterPro" id="IPR018062">
    <property type="entry name" value="HTH_AraC-typ_CS"/>
</dbReference>
<feature type="domain" description="HTH araC/xylS-type" evidence="8">
    <location>
        <begin position="170"/>
        <end position="269"/>
    </location>
</feature>
<keyword evidence="11" id="KW-1185">Reference proteome</keyword>
<evidence type="ECO:0000256" key="1">
    <source>
        <dbReference type="ARBA" id="ARBA00004196"/>
    </source>
</evidence>
<keyword evidence="5" id="KW-0805">Transcription regulation</keyword>
<sequence>MGRYLYSYRAAQQLNILADDPGFRLWTETYMLIAVTGGKGEVHIDGREWLAQRDSLFMCNPDRMLEIKAVPKHDLVLHLVHFHILEEDSPSGEPMLYRERRTSWQPDGPLDKPSPTYRIIMIMKELTKLMESADDGGEIGMNMRLHEILQLMISGGKPGGESGQPNERIQAAVDYMQQNYKEEITRESIAAMTGFHPRFFSSLFRKETGFGFSEYLTNLRINKAKEQLLLSRGRTLNDIARDVGYSNGLYLSRKFKQVVGVAPSAYGGQPKRIVVYDWVGNLLALGIKPVGASFPYGLDSLKLLKDELEGIPDIGRTSVNSMLELEPELIIASDWLYPQLIKGMQKVAPTLVVQYGDPFERFKDLAEILDRQEEARAFISRYEEQAMRAKELIAEAVSLEETVALYEIGNGCIWILNEFHGRGGYNLYRSLGLTPPAIIQEHVLGRGRVRSLPLEKLPDYAADHMIVSVSSAVQDRAETERLLAHEVWKQIPAYRNNRIYRVDKQLFYPFDVYSLSKQLEIQTKLFLSRK</sequence>
<dbReference type="InterPro" id="IPR018060">
    <property type="entry name" value="HTH_AraC"/>
</dbReference>
<dbReference type="SUPFAM" id="SSF53807">
    <property type="entry name" value="Helical backbone' metal receptor"/>
    <property type="match status" value="1"/>
</dbReference>
<evidence type="ECO:0000256" key="4">
    <source>
        <dbReference type="ARBA" id="ARBA00022729"/>
    </source>
</evidence>
<evidence type="ECO:0000259" key="8">
    <source>
        <dbReference type="PROSITE" id="PS01124"/>
    </source>
</evidence>
<gene>
    <name evidence="10" type="primary">rhaS_1</name>
    <name evidence="10" type="ORF">PAECIP111893_00218</name>
</gene>
<dbReference type="PANTHER" id="PTHR30532">
    <property type="entry name" value="IRON III DICITRATE-BINDING PERIPLASMIC PROTEIN"/>
    <property type="match status" value="1"/>
</dbReference>
<dbReference type="InterPro" id="IPR002491">
    <property type="entry name" value="ABC_transptr_periplasmic_BD"/>
</dbReference>
<keyword evidence="4" id="KW-0732">Signal</keyword>
<dbReference type="SMART" id="SM00342">
    <property type="entry name" value="HTH_ARAC"/>
    <property type="match status" value="1"/>
</dbReference>
<evidence type="ECO:0000259" key="9">
    <source>
        <dbReference type="PROSITE" id="PS50983"/>
    </source>
</evidence>
<dbReference type="Pfam" id="PF01497">
    <property type="entry name" value="Peripla_BP_2"/>
    <property type="match status" value="1"/>
</dbReference>
<evidence type="ECO:0000256" key="7">
    <source>
        <dbReference type="ARBA" id="ARBA00023163"/>
    </source>
</evidence>
<dbReference type="PANTHER" id="PTHR30532:SF26">
    <property type="entry name" value="IRON(3+)-HYDROXAMATE-BINDING PROTEIN FHUD"/>
    <property type="match status" value="1"/>
</dbReference>
<dbReference type="Pfam" id="PF02311">
    <property type="entry name" value="AraC_binding"/>
    <property type="match status" value="1"/>
</dbReference>
<comment type="caution">
    <text evidence="10">The sequence shown here is derived from an EMBL/GenBank/DDBJ whole genome shotgun (WGS) entry which is preliminary data.</text>
</comment>
<keyword evidence="6" id="KW-0238">DNA-binding</keyword>
<dbReference type="SUPFAM" id="SSF46689">
    <property type="entry name" value="Homeodomain-like"/>
    <property type="match status" value="2"/>
</dbReference>
<dbReference type="Gene3D" id="3.40.50.1980">
    <property type="entry name" value="Nitrogenase molybdenum iron protein domain"/>
    <property type="match status" value="2"/>
</dbReference>
<comment type="similarity">
    <text evidence="2">Belongs to the bacterial solute-binding protein 8 family.</text>
</comment>
<proteinExistence type="inferred from homology"/>